<protein>
    <submittedName>
        <fullName evidence="1">Uncharacterized protein</fullName>
    </submittedName>
</protein>
<sequence length="59" mass="6716">VPHTFPSAEIQLFENRFLPARLRSIFRCVHFVLLGTQVFVMNAAQPDPVGPEHLVSEKQ</sequence>
<feature type="non-terminal residue" evidence="1">
    <location>
        <position position="1"/>
    </location>
</feature>
<gene>
    <name evidence="1" type="ORF">METZ01_LOCUS15524</name>
</gene>
<organism evidence="1">
    <name type="scientific">marine metagenome</name>
    <dbReference type="NCBI Taxonomy" id="408172"/>
    <lineage>
        <taxon>unclassified sequences</taxon>
        <taxon>metagenomes</taxon>
        <taxon>ecological metagenomes</taxon>
    </lineage>
</organism>
<name>A0A381P712_9ZZZZ</name>
<reference evidence="1" key="1">
    <citation type="submission" date="2018-05" db="EMBL/GenBank/DDBJ databases">
        <authorList>
            <person name="Lanie J.A."/>
            <person name="Ng W.-L."/>
            <person name="Kazmierczak K.M."/>
            <person name="Andrzejewski T.M."/>
            <person name="Davidsen T.M."/>
            <person name="Wayne K.J."/>
            <person name="Tettelin H."/>
            <person name="Glass J.I."/>
            <person name="Rusch D."/>
            <person name="Podicherti R."/>
            <person name="Tsui H.-C.T."/>
            <person name="Winkler M.E."/>
        </authorList>
    </citation>
    <scope>NUCLEOTIDE SEQUENCE</scope>
</reference>
<dbReference type="EMBL" id="UINC01000886">
    <property type="protein sequence ID" value="SUZ62670.1"/>
    <property type="molecule type" value="Genomic_DNA"/>
</dbReference>
<evidence type="ECO:0000313" key="1">
    <source>
        <dbReference type="EMBL" id="SUZ62670.1"/>
    </source>
</evidence>
<proteinExistence type="predicted"/>
<dbReference type="AlphaFoldDB" id="A0A381P712"/>
<accession>A0A381P712</accession>